<dbReference type="GO" id="GO:0032993">
    <property type="term" value="C:protein-DNA complex"/>
    <property type="evidence" value="ECO:0007669"/>
    <property type="project" value="TreeGrafter"/>
</dbReference>
<dbReference type="Gene3D" id="3.40.190.10">
    <property type="entry name" value="Periplasmic binding protein-like II"/>
    <property type="match status" value="2"/>
</dbReference>
<dbReference type="SUPFAM" id="SSF53850">
    <property type="entry name" value="Periplasmic binding protein-like II"/>
    <property type="match status" value="1"/>
</dbReference>
<dbReference type="PANTHER" id="PTHR30346:SF0">
    <property type="entry name" value="HCA OPERON TRANSCRIPTIONAL ACTIVATOR HCAR"/>
    <property type="match status" value="1"/>
</dbReference>
<comment type="similarity">
    <text evidence="1">Belongs to the LysR transcriptional regulatory family.</text>
</comment>
<reference evidence="6 7" key="1">
    <citation type="submission" date="2017-10" db="EMBL/GenBank/DDBJ databases">
        <title>Genomic analysis of the genus Acetobacter.</title>
        <authorList>
            <person name="Kim K.H."/>
            <person name="Chun B.H."/>
            <person name="Son A.R."/>
            <person name="Jeon C.O."/>
        </authorList>
    </citation>
    <scope>NUCLEOTIDE SEQUENCE [LARGE SCALE GENOMIC DNA]</scope>
    <source>
        <strain evidence="6 7">LHT 2458</strain>
    </source>
</reference>
<comment type="caution">
    <text evidence="6">The sequence shown here is derived from an EMBL/GenBank/DDBJ whole genome shotgun (WGS) entry which is preliminary data.</text>
</comment>
<dbReference type="PANTHER" id="PTHR30346">
    <property type="entry name" value="TRANSCRIPTIONAL DUAL REGULATOR HCAR-RELATED"/>
    <property type="match status" value="1"/>
</dbReference>
<dbReference type="GO" id="GO:0003700">
    <property type="term" value="F:DNA-binding transcription factor activity"/>
    <property type="evidence" value="ECO:0007669"/>
    <property type="project" value="InterPro"/>
</dbReference>
<dbReference type="RefSeq" id="WP_099541830.1">
    <property type="nucleotide sequence ID" value="NZ_PEBQ01000150.1"/>
</dbReference>
<dbReference type="PROSITE" id="PS50931">
    <property type="entry name" value="HTH_LYSR"/>
    <property type="match status" value="1"/>
</dbReference>
<keyword evidence="3" id="KW-0238">DNA-binding</keyword>
<dbReference type="InterPro" id="IPR036390">
    <property type="entry name" value="WH_DNA-bd_sf"/>
</dbReference>
<evidence type="ECO:0000256" key="1">
    <source>
        <dbReference type="ARBA" id="ARBA00009437"/>
    </source>
</evidence>
<protein>
    <submittedName>
        <fullName evidence="6">LysR family transcriptional regulator</fullName>
    </submittedName>
</protein>
<keyword evidence="4" id="KW-0804">Transcription</keyword>
<dbReference type="Pfam" id="PF03466">
    <property type="entry name" value="LysR_substrate"/>
    <property type="match status" value="1"/>
</dbReference>
<gene>
    <name evidence="6" type="ORF">CSR02_12225</name>
</gene>
<keyword evidence="2" id="KW-0805">Transcription regulation</keyword>
<dbReference type="Gene3D" id="1.10.10.10">
    <property type="entry name" value="Winged helix-like DNA-binding domain superfamily/Winged helix DNA-binding domain"/>
    <property type="match status" value="1"/>
</dbReference>
<dbReference type="GO" id="GO:0003677">
    <property type="term" value="F:DNA binding"/>
    <property type="evidence" value="ECO:0007669"/>
    <property type="project" value="UniProtKB-KW"/>
</dbReference>
<evidence type="ECO:0000256" key="3">
    <source>
        <dbReference type="ARBA" id="ARBA00023125"/>
    </source>
</evidence>
<dbReference type="Proteomes" id="UP000228751">
    <property type="component" value="Unassembled WGS sequence"/>
</dbReference>
<accession>A0A2G4R9P2</accession>
<dbReference type="AlphaFoldDB" id="A0A2G4R9P2"/>
<organism evidence="6 7">
    <name type="scientific">Acetobacter pomorum</name>
    <dbReference type="NCBI Taxonomy" id="65959"/>
    <lineage>
        <taxon>Bacteria</taxon>
        <taxon>Pseudomonadati</taxon>
        <taxon>Pseudomonadota</taxon>
        <taxon>Alphaproteobacteria</taxon>
        <taxon>Acetobacterales</taxon>
        <taxon>Acetobacteraceae</taxon>
        <taxon>Acetobacter</taxon>
    </lineage>
</organism>
<dbReference type="InterPro" id="IPR036388">
    <property type="entry name" value="WH-like_DNA-bd_sf"/>
</dbReference>
<sequence>MISFTLRQLEYFLAVADTGSTVAASLAANVSQPAVSKAIRDLEECWGEVLFLRHHSRGLTLTTAGERRAVIARSLFKKASILNYTDGKTGLHGQIKIGLLSTLSPLYAPYIIKSLQEHFPNCNISFTEGDIHLLEEGIAHGQLDAAVLYDIPSTVKAKRLPVMELTPYLLLAANHPFLKPNTTEINLHDVAYEPYILMDLPHSVEYFLSIFHNNDIQPRIAYRSGSIETVRTLVAHGFGYSILTTAPKTTQCYTGKEIIEIPLKNIRPQKLCLLLPDEEETGLLGLAIKKAILDNAL</sequence>
<evidence type="ECO:0000256" key="4">
    <source>
        <dbReference type="ARBA" id="ARBA00023163"/>
    </source>
</evidence>
<dbReference type="EMBL" id="PEBQ01000150">
    <property type="protein sequence ID" value="PHY93291.1"/>
    <property type="molecule type" value="Genomic_DNA"/>
</dbReference>
<keyword evidence="7" id="KW-1185">Reference proteome</keyword>
<evidence type="ECO:0000313" key="7">
    <source>
        <dbReference type="Proteomes" id="UP000228751"/>
    </source>
</evidence>
<evidence type="ECO:0000256" key="2">
    <source>
        <dbReference type="ARBA" id="ARBA00023015"/>
    </source>
</evidence>
<feature type="domain" description="HTH lysR-type" evidence="5">
    <location>
        <begin position="4"/>
        <end position="62"/>
    </location>
</feature>
<evidence type="ECO:0000259" key="5">
    <source>
        <dbReference type="PROSITE" id="PS50931"/>
    </source>
</evidence>
<dbReference type="SUPFAM" id="SSF46785">
    <property type="entry name" value="Winged helix' DNA-binding domain"/>
    <property type="match status" value="1"/>
</dbReference>
<dbReference type="Pfam" id="PF00126">
    <property type="entry name" value="HTH_1"/>
    <property type="match status" value="1"/>
</dbReference>
<evidence type="ECO:0000313" key="6">
    <source>
        <dbReference type="EMBL" id="PHY93291.1"/>
    </source>
</evidence>
<name>A0A2G4R9P2_9PROT</name>
<dbReference type="InterPro" id="IPR000847">
    <property type="entry name" value="LysR_HTH_N"/>
</dbReference>
<proteinExistence type="inferred from homology"/>
<dbReference type="OrthoDB" id="8679465at2"/>
<dbReference type="InterPro" id="IPR005119">
    <property type="entry name" value="LysR_subst-bd"/>
</dbReference>